<evidence type="ECO:0000313" key="1">
    <source>
        <dbReference type="EMBL" id="ACF47353.1"/>
    </source>
</evidence>
<proteinExistence type="predicted"/>
<name>B4S9M6_PROA2</name>
<geneLocation type="plasmid" evidence="1 2">
    <name>pPAES01</name>
</geneLocation>
<keyword evidence="2" id="KW-1185">Reference proteome</keyword>
<dbReference type="KEGG" id="paa:Paes_2362"/>
<organism evidence="1 2">
    <name type="scientific">Prosthecochloris aestuarii (strain DSM 271 / SK 413)</name>
    <dbReference type="NCBI Taxonomy" id="290512"/>
    <lineage>
        <taxon>Bacteria</taxon>
        <taxon>Pseudomonadati</taxon>
        <taxon>Chlorobiota</taxon>
        <taxon>Chlorobiia</taxon>
        <taxon>Chlorobiales</taxon>
        <taxon>Chlorobiaceae</taxon>
        <taxon>Prosthecochloris</taxon>
    </lineage>
</organism>
<protein>
    <submittedName>
        <fullName evidence="1">Uncharacterized protein</fullName>
    </submittedName>
</protein>
<gene>
    <name evidence="1" type="ordered locus">Paes_2362</name>
</gene>
<reference evidence="1" key="1">
    <citation type="submission" date="2008-06" db="EMBL/GenBank/DDBJ databases">
        <title>Complete sequence of plasmid of Prosthecochloris aestuarii DSM 271.</title>
        <authorList>
            <consortium name="US DOE Joint Genome Institute"/>
            <person name="Lucas S."/>
            <person name="Copeland A."/>
            <person name="Lapidus A."/>
            <person name="Glavina del Rio T."/>
            <person name="Dalin E."/>
            <person name="Tice H."/>
            <person name="Bruce D."/>
            <person name="Goodwin L."/>
            <person name="Pitluck S."/>
            <person name="Schmutz J."/>
            <person name="Larimer F."/>
            <person name="Land M."/>
            <person name="Hauser L."/>
            <person name="Kyrpides N."/>
            <person name="Anderson I."/>
            <person name="Liu Z."/>
            <person name="Li T."/>
            <person name="Zhao F."/>
            <person name="Overmann J."/>
            <person name="Bryant D.A."/>
            <person name="Richardson P."/>
        </authorList>
    </citation>
    <scope>NUCLEOTIDE SEQUENCE [LARGE SCALE GENOMIC DNA]</scope>
    <source>
        <strain evidence="1">DSM 271</strain>
        <plasmid evidence="1">pPAES01</plasmid>
    </source>
</reference>
<dbReference type="EMBL" id="CP001109">
    <property type="protein sequence ID" value="ACF47353.1"/>
    <property type="molecule type" value="Genomic_DNA"/>
</dbReference>
<dbReference type="HOGENOM" id="CLU_2466485_0_0_10"/>
<dbReference type="Proteomes" id="UP000002725">
    <property type="component" value="Plasmid pPAES01"/>
</dbReference>
<evidence type="ECO:0000313" key="2">
    <source>
        <dbReference type="Proteomes" id="UP000002725"/>
    </source>
</evidence>
<keyword evidence="1" id="KW-0614">Plasmid</keyword>
<sequence length="88" mass="9816">MALIISVSSEVTTIRTDFMKPSLVQTHPKLRSEQEHREILFREVISSSRIEAITCAEKVLRNIFPSGASVKTGLVKNSTHKIQGLVPE</sequence>
<accession>B4S9M6</accession>
<dbReference type="AlphaFoldDB" id="B4S9M6"/>